<dbReference type="EMBL" id="JAAAPO010000001">
    <property type="protein sequence ID" value="NBC35593.1"/>
    <property type="molecule type" value="Genomic_DNA"/>
</dbReference>
<dbReference type="RefSeq" id="WP_161716850.1">
    <property type="nucleotide sequence ID" value="NZ_JAAAPO010000001.1"/>
</dbReference>
<comment type="caution">
    <text evidence="1">The sequence shown here is derived from an EMBL/GenBank/DDBJ whole genome shotgun (WGS) entry which is preliminary data.</text>
</comment>
<name>A0ABW9XAN3_9SPHN</name>
<gene>
    <name evidence="1" type="ORF">GTZ99_03375</name>
</gene>
<reference evidence="2" key="1">
    <citation type="submission" date="2020-01" db="EMBL/GenBank/DDBJ databases">
        <title>Sphingomonas sp. strain CSW-10.</title>
        <authorList>
            <person name="Chen W.-M."/>
        </authorList>
    </citation>
    <scope>NUCLEOTIDE SEQUENCE [LARGE SCALE GENOMIC DNA]</scope>
    <source>
        <strain evidence="2">FSY-8</strain>
    </source>
</reference>
<proteinExistence type="predicted"/>
<accession>A0ABW9XAN3</accession>
<dbReference type="InterPro" id="IPR010836">
    <property type="entry name" value="SapC"/>
</dbReference>
<evidence type="ECO:0000313" key="2">
    <source>
        <dbReference type="Proteomes" id="UP000753724"/>
    </source>
</evidence>
<keyword evidence="2" id="KW-1185">Reference proteome</keyword>
<dbReference type="Proteomes" id="UP000753724">
    <property type="component" value="Unassembled WGS sequence"/>
</dbReference>
<protein>
    <submittedName>
        <fullName evidence="1">Multidrug transporter</fullName>
    </submittedName>
</protein>
<organism evidence="1 2">
    <name type="scientific">Novosphingobium ovatum</name>
    <dbReference type="NCBI Taxonomy" id="1908523"/>
    <lineage>
        <taxon>Bacteria</taxon>
        <taxon>Pseudomonadati</taxon>
        <taxon>Pseudomonadota</taxon>
        <taxon>Alphaproteobacteria</taxon>
        <taxon>Sphingomonadales</taxon>
        <taxon>Sphingomonadaceae</taxon>
        <taxon>Novosphingobium</taxon>
    </lineage>
</organism>
<evidence type="ECO:0000313" key="1">
    <source>
        <dbReference type="EMBL" id="NBC35593.1"/>
    </source>
</evidence>
<dbReference type="Pfam" id="PF07277">
    <property type="entry name" value="SapC"/>
    <property type="match status" value="1"/>
</dbReference>
<sequence>MASAPQNANLPLFYNDLVPLNSRDHATWKSHTTDKASWLVGQHAIPLTVEEFPQAQRNFPIVFSVGDQPVPLALMGLNEGVNVFVDDEGKFIENVYVPAYARRYPFLLAKLTPDAQELSLCFDPTSGLLGEDGDGAPLFDGETATETTQGMLKFCEQFEEAGMRTAAFVEELKKHELLIDGEVAIQQEGNDQPFVYRGFLMVDQNKLQNVRGDVLRGWNQSGFLPLLIAHLFSLELMRDVFGRQIQQGKMPQPQVAIPAA</sequence>